<sequence length="606" mass="68448">MSILSTSIMATTEESIRAAFPDLEWHKLTPPTDHPTFTYYGFQPSEAILPKGHVRSPGFRSLPTDMIYGRDVAITLRDGIKIYADIFRPVDSDDVPVPAIMPWSPYGKTGTGPQSYDSMAPFRAGLEKGRTSGYEKFEGPDPAEWTARGYAVVNVDARGCGDSEGNIAFWGQEEAEDIWDAIDWLARQPWCSGSVGMAGNSWLSIAQVNFASRLAHPALKALAPWEGLTDLYRDLVFRGGRPHNERFHAMILTGFAGHGAAENMPAMIRKRPFYDDYWQSKRIHPERIGDVPLYVLASYSSMLHTRGSFETFRAAQSPRKWLRVHPYQEWYDLYRPEMVEDLARYFDRYLKGVENGWEESTPPVRLSLLGFEDSVVQTICERPEKEYPLARQELKKFYLRPETMTLQPQQPVTVSSVAHAGHDLKASSDFVLYFEQYTELAGYPQVRLWMSCPDHDDLDVAVQIRKINRDGKLLEHLNYPCPVPVTEVPNVNTVKTLGPSGFLRASHAVTRDDDEEARSTADEIMYRHDRREPIAPGTIVPLDIGLWPMGMVFGPGEGIVLRVSGHDMCFPEVDFMRLAEPDNENQGPHVVYGGGEYASYLVLPFV</sequence>
<dbReference type="EMBL" id="KZ824963">
    <property type="protein sequence ID" value="RAH68920.1"/>
    <property type="molecule type" value="Genomic_DNA"/>
</dbReference>
<feature type="non-terminal residue" evidence="1">
    <location>
        <position position="606"/>
    </location>
</feature>
<reference evidence="1" key="1">
    <citation type="submission" date="2018-02" db="EMBL/GenBank/DDBJ databases">
        <title>The genomes of Aspergillus section Nigri reveals drivers in fungal speciation.</title>
        <authorList>
            <consortium name="DOE Joint Genome Institute"/>
            <person name="Vesth T.C."/>
            <person name="Nybo J."/>
            <person name="Theobald S."/>
            <person name="Brandl J."/>
            <person name="Frisvad J.C."/>
            <person name="Nielsen K.F."/>
            <person name="Lyhne E.K."/>
            <person name="Kogle M.E."/>
            <person name="Kuo A."/>
            <person name="Riley R."/>
            <person name="Clum A."/>
            <person name="Nolan M."/>
            <person name="Lipzen A."/>
            <person name="Salamov A."/>
            <person name="Henrissat B."/>
            <person name="Wiebenga A."/>
            <person name="De vries R.P."/>
            <person name="Grigoriev I.V."/>
            <person name="Mortensen U.H."/>
            <person name="Andersen M.R."/>
            <person name="Baker S.E."/>
        </authorList>
    </citation>
    <scope>NUCLEOTIDE SEQUENCE</scope>
    <source>
        <strain evidence="1">CBS 121060</strain>
    </source>
</reference>
<organism evidence="1 2">
    <name type="scientific">Aspergillus aculeatinus CBS 121060</name>
    <dbReference type="NCBI Taxonomy" id="1448322"/>
    <lineage>
        <taxon>Eukaryota</taxon>
        <taxon>Fungi</taxon>
        <taxon>Dikarya</taxon>
        <taxon>Ascomycota</taxon>
        <taxon>Pezizomycotina</taxon>
        <taxon>Eurotiomycetes</taxon>
        <taxon>Eurotiomycetidae</taxon>
        <taxon>Eurotiales</taxon>
        <taxon>Aspergillaceae</taxon>
        <taxon>Aspergillus</taxon>
        <taxon>Aspergillus subgen. Circumdati</taxon>
    </lineage>
</organism>
<gene>
    <name evidence="1" type="ORF">BO66DRAFT_352004</name>
</gene>
<dbReference type="Proteomes" id="UP000249661">
    <property type="component" value="Unassembled WGS sequence"/>
</dbReference>
<name>A0ACD1H644_9EURO</name>
<evidence type="ECO:0000313" key="2">
    <source>
        <dbReference type="Proteomes" id="UP000249661"/>
    </source>
</evidence>
<evidence type="ECO:0000313" key="1">
    <source>
        <dbReference type="EMBL" id="RAH68920.1"/>
    </source>
</evidence>
<proteinExistence type="predicted"/>
<accession>A0ACD1H644</accession>
<protein>
    <submittedName>
        <fullName evidence="1">Alpha/beta-hydrolase</fullName>
    </submittedName>
</protein>
<keyword evidence="2" id="KW-1185">Reference proteome</keyword>